<dbReference type="InterPro" id="IPR036852">
    <property type="entry name" value="Peptidase_S8/S53_dom_sf"/>
</dbReference>
<sequence>GGEHLAPPPPTNFSFSVPPIRHFHLAYCIWDPLSTAVAHSRRQSVDKLTKMKGIELVSMLFFSLPLLAFGSGDVYIVTVEGEPVVSYTGGVDGFSATAIDLVEEMDITRWVLASTLLTYIMLLATIQNYESVTSYALHLEKKHDALLDSLFEVGTYKKLYSYRHLVNGVWPTRGGFDRAGEDIVIGFVDSGIYPKHPSFATHNTEPYGPLPRYRGKCEVDPETQRDFCNGKIIGAQHFAKAAIAAGAFNPAIDFPSPLDGDGHGRIAVYKVLYRLFGGYVSDVVAAIEQAVLDGVDILNLSVGPNSPPTTTKATFLNPFDAALLSAVRAGVFVAQAAGNGGPFPKTLVSFSPWITTVAAAIDDRRYKNNLTLGNGKILPGLGLSRKFKLLISSPASREYIYFMRWKYLIWIQFRWTRMYRSDREPVRVVYRYTPMYCVSVYSVWLGIARYISYRLVSTLVWSGETNHV</sequence>
<proteinExistence type="inferred from homology"/>
<dbReference type="EMBL" id="AMZH03002772">
    <property type="protein sequence ID" value="RRT74448.1"/>
    <property type="molecule type" value="Genomic_DNA"/>
</dbReference>
<accession>A0A427ADX7</accession>
<dbReference type="AlphaFoldDB" id="A0A427ADX7"/>
<reference evidence="6 7" key="1">
    <citation type="journal article" date="2014" name="Agronomy (Basel)">
        <title>A Draft Genome Sequence for Ensete ventricosum, the Drought-Tolerant Tree Against Hunger.</title>
        <authorList>
            <person name="Harrison J."/>
            <person name="Moore K.A."/>
            <person name="Paszkiewicz K."/>
            <person name="Jones T."/>
            <person name="Grant M."/>
            <person name="Ambacheew D."/>
            <person name="Muzemil S."/>
            <person name="Studholme D.J."/>
        </authorList>
    </citation>
    <scope>NUCLEOTIDE SEQUENCE [LARGE SCALE GENOMIC DNA]</scope>
</reference>
<evidence type="ECO:0000313" key="7">
    <source>
        <dbReference type="Proteomes" id="UP000287651"/>
    </source>
</evidence>
<comment type="caution">
    <text evidence="4">Lacks conserved residue(s) required for the propagation of feature annotation.</text>
</comment>
<dbReference type="PANTHER" id="PTHR10795">
    <property type="entry name" value="PROPROTEIN CONVERTASE SUBTILISIN/KEXIN"/>
    <property type="match status" value="1"/>
</dbReference>
<dbReference type="SUPFAM" id="SSF52743">
    <property type="entry name" value="Subtilisin-like"/>
    <property type="match status" value="1"/>
</dbReference>
<protein>
    <recommendedName>
        <fullName evidence="5">Peptidase S8/S53 domain-containing protein</fullName>
    </recommendedName>
</protein>
<name>A0A427ADX7_ENSVE</name>
<dbReference type="PROSITE" id="PS51892">
    <property type="entry name" value="SUBTILASE"/>
    <property type="match status" value="1"/>
</dbReference>
<keyword evidence="2" id="KW-0732">Signal</keyword>
<dbReference type="PROSITE" id="PS00136">
    <property type="entry name" value="SUBTILASE_ASP"/>
    <property type="match status" value="1"/>
</dbReference>
<comment type="similarity">
    <text evidence="1 4">Belongs to the peptidase S8 family.</text>
</comment>
<dbReference type="Proteomes" id="UP000287651">
    <property type="component" value="Unassembled WGS sequence"/>
</dbReference>
<dbReference type="Gene3D" id="3.40.50.200">
    <property type="entry name" value="Peptidase S8/S53 domain"/>
    <property type="match status" value="2"/>
</dbReference>
<evidence type="ECO:0000259" key="5">
    <source>
        <dbReference type="Pfam" id="PF00082"/>
    </source>
</evidence>
<evidence type="ECO:0000256" key="4">
    <source>
        <dbReference type="PROSITE-ProRule" id="PRU01240"/>
    </source>
</evidence>
<feature type="non-terminal residue" evidence="6">
    <location>
        <position position="1"/>
    </location>
</feature>
<dbReference type="Pfam" id="PF00082">
    <property type="entry name" value="Peptidase_S8"/>
    <property type="match status" value="1"/>
</dbReference>
<keyword evidence="3" id="KW-0378">Hydrolase</keyword>
<evidence type="ECO:0000313" key="6">
    <source>
        <dbReference type="EMBL" id="RRT74448.1"/>
    </source>
</evidence>
<comment type="caution">
    <text evidence="6">The sequence shown here is derived from an EMBL/GenBank/DDBJ whole genome shotgun (WGS) entry which is preliminary data.</text>
</comment>
<evidence type="ECO:0000256" key="2">
    <source>
        <dbReference type="ARBA" id="ARBA00022729"/>
    </source>
</evidence>
<dbReference type="GO" id="GO:0006508">
    <property type="term" value="P:proteolysis"/>
    <property type="evidence" value="ECO:0007669"/>
    <property type="project" value="InterPro"/>
</dbReference>
<feature type="domain" description="Peptidase S8/S53" evidence="5">
    <location>
        <begin position="180"/>
        <end position="341"/>
    </location>
</feature>
<dbReference type="InterPro" id="IPR023827">
    <property type="entry name" value="Peptidase_S8_Asp-AS"/>
</dbReference>
<dbReference type="GO" id="GO:0004252">
    <property type="term" value="F:serine-type endopeptidase activity"/>
    <property type="evidence" value="ECO:0007669"/>
    <property type="project" value="InterPro"/>
</dbReference>
<evidence type="ECO:0000256" key="3">
    <source>
        <dbReference type="ARBA" id="ARBA00022801"/>
    </source>
</evidence>
<organism evidence="6 7">
    <name type="scientific">Ensete ventricosum</name>
    <name type="common">Abyssinian banana</name>
    <name type="synonym">Musa ensete</name>
    <dbReference type="NCBI Taxonomy" id="4639"/>
    <lineage>
        <taxon>Eukaryota</taxon>
        <taxon>Viridiplantae</taxon>
        <taxon>Streptophyta</taxon>
        <taxon>Embryophyta</taxon>
        <taxon>Tracheophyta</taxon>
        <taxon>Spermatophyta</taxon>
        <taxon>Magnoliopsida</taxon>
        <taxon>Liliopsida</taxon>
        <taxon>Zingiberales</taxon>
        <taxon>Musaceae</taxon>
        <taxon>Ensete</taxon>
    </lineage>
</organism>
<dbReference type="InterPro" id="IPR045051">
    <property type="entry name" value="SBT"/>
</dbReference>
<evidence type="ECO:0000256" key="1">
    <source>
        <dbReference type="ARBA" id="ARBA00011073"/>
    </source>
</evidence>
<dbReference type="InterPro" id="IPR000209">
    <property type="entry name" value="Peptidase_S8/S53_dom"/>
</dbReference>
<dbReference type="Gene3D" id="3.50.30.30">
    <property type="match status" value="1"/>
</dbReference>
<gene>
    <name evidence="6" type="ORF">B296_00020220</name>
</gene>